<evidence type="ECO:0000313" key="3">
    <source>
        <dbReference type="Proteomes" id="UP001596157"/>
    </source>
</evidence>
<keyword evidence="3" id="KW-1185">Reference proteome</keyword>
<dbReference type="NCBIfam" id="NF046112">
    <property type="entry name" value="MSMEG_6209_Nter"/>
    <property type="match status" value="1"/>
</dbReference>
<gene>
    <name evidence="2" type="ORF">ACFPM7_29725</name>
</gene>
<reference evidence="3" key="1">
    <citation type="journal article" date="2019" name="Int. J. Syst. Evol. Microbiol.">
        <title>The Global Catalogue of Microorganisms (GCM) 10K type strain sequencing project: providing services to taxonomists for standard genome sequencing and annotation.</title>
        <authorList>
            <consortium name="The Broad Institute Genomics Platform"/>
            <consortium name="The Broad Institute Genome Sequencing Center for Infectious Disease"/>
            <person name="Wu L."/>
            <person name="Ma J."/>
        </authorList>
    </citation>
    <scope>NUCLEOTIDE SEQUENCE [LARGE SCALE GENOMIC DNA]</scope>
    <source>
        <strain evidence="3">CCUG 59778</strain>
    </source>
</reference>
<protein>
    <submittedName>
        <fullName evidence="2">Three-helix bundle dimerization domain-containing protein</fullName>
    </submittedName>
</protein>
<name>A0ABW0EVM1_9PSEU</name>
<evidence type="ECO:0000313" key="2">
    <source>
        <dbReference type="EMBL" id="MFC5291249.1"/>
    </source>
</evidence>
<evidence type="ECO:0000259" key="1">
    <source>
        <dbReference type="Pfam" id="PF21234"/>
    </source>
</evidence>
<accession>A0ABW0EVM1</accession>
<feature type="domain" description="Protein-tyrosine-phosphatase-like N-terminal" evidence="1">
    <location>
        <begin position="24"/>
        <end position="77"/>
    </location>
</feature>
<proteinExistence type="predicted"/>
<dbReference type="Pfam" id="PF21234">
    <property type="entry name" value="Phosphatase-like_N"/>
    <property type="match status" value="1"/>
</dbReference>
<dbReference type="Proteomes" id="UP001596157">
    <property type="component" value="Unassembled WGS sequence"/>
</dbReference>
<organism evidence="2 3">
    <name type="scientific">Actinokineospora guangxiensis</name>
    <dbReference type="NCBI Taxonomy" id="1490288"/>
    <lineage>
        <taxon>Bacteria</taxon>
        <taxon>Bacillati</taxon>
        <taxon>Actinomycetota</taxon>
        <taxon>Actinomycetes</taxon>
        <taxon>Pseudonocardiales</taxon>
        <taxon>Pseudonocardiaceae</taxon>
        <taxon>Actinokineospora</taxon>
    </lineage>
</organism>
<dbReference type="InterPro" id="IPR048716">
    <property type="entry name" value="Phosphatase-like_N"/>
</dbReference>
<dbReference type="Gene3D" id="1.10.8.1060">
    <property type="entry name" value="Corynebacterium glutamicum thioredoxin-dependent arsenate reductase, N-terminal domain"/>
    <property type="match status" value="1"/>
</dbReference>
<dbReference type="RefSeq" id="WP_378251165.1">
    <property type="nucleotide sequence ID" value="NZ_JBHSKF010000024.1"/>
</dbReference>
<comment type="caution">
    <text evidence="2">The sequence shown here is derived from an EMBL/GenBank/DDBJ whole genome shotgun (WGS) entry which is preliminary data.</text>
</comment>
<sequence>MLICGGRCADITDCDPPDPGTRLGHVTADLGREFDGTVDADAIHRVVLTSYRHLAETATVRHYLPVLAARRARALLTTYRDQLRNP</sequence>
<dbReference type="EMBL" id="JBHSKF010000024">
    <property type="protein sequence ID" value="MFC5291249.1"/>
    <property type="molecule type" value="Genomic_DNA"/>
</dbReference>